<dbReference type="PANTHER" id="PTHR28019">
    <property type="entry name" value="CELL MEMBRANE PROTEIN YLR413W-RELATED"/>
    <property type="match status" value="1"/>
</dbReference>
<organism evidence="3 4">
    <name type="scientific">Lepidopterella palustris CBS 459.81</name>
    <dbReference type="NCBI Taxonomy" id="1314670"/>
    <lineage>
        <taxon>Eukaryota</taxon>
        <taxon>Fungi</taxon>
        <taxon>Dikarya</taxon>
        <taxon>Ascomycota</taxon>
        <taxon>Pezizomycotina</taxon>
        <taxon>Dothideomycetes</taxon>
        <taxon>Pleosporomycetidae</taxon>
        <taxon>Mytilinidiales</taxon>
        <taxon>Argynnaceae</taxon>
        <taxon>Lepidopterella</taxon>
    </lineage>
</organism>
<reference evidence="3 4" key="1">
    <citation type="journal article" date="2016" name="Nat. Commun.">
        <title>Ectomycorrhizal ecology is imprinted in the genome of the dominant symbiotic fungus Cenococcum geophilum.</title>
        <authorList>
            <consortium name="DOE Joint Genome Institute"/>
            <person name="Peter M."/>
            <person name="Kohler A."/>
            <person name="Ohm R.A."/>
            <person name="Kuo A."/>
            <person name="Krutzmann J."/>
            <person name="Morin E."/>
            <person name="Arend M."/>
            <person name="Barry K.W."/>
            <person name="Binder M."/>
            <person name="Choi C."/>
            <person name="Clum A."/>
            <person name="Copeland A."/>
            <person name="Grisel N."/>
            <person name="Haridas S."/>
            <person name="Kipfer T."/>
            <person name="LaButti K."/>
            <person name="Lindquist E."/>
            <person name="Lipzen A."/>
            <person name="Maire R."/>
            <person name="Meier B."/>
            <person name="Mihaltcheva S."/>
            <person name="Molinier V."/>
            <person name="Murat C."/>
            <person name="Poggeler S."/>
            <person name="Quandt C.A."/>
            <person name="Sperisen C."/>
            <person name="Tritt A."/>
            <person name="Tisserant E."/>
            <person name="Crous P.W."/>
            <person name="Henrissat B."/>
            <person name="Nehls U."/>
            <person name="Egli S."/>
            <person name="Spatafora J.W."/>
            <person name="Grigoriev I.V."/>
            <person name="Martin F.M."/>
        </authorList>
    </citation>
    <scope>NUCLEOTIDE SEQUENCE [LARGE SCALE GENOMIC DNA]</scope>
    <source>
        <strain evidence="3 4">CBS 459.81</strain>
    </source>
</reference>
<protein>
    <submittedName>
        <fullName evidence="3">Integral membrane protein-like protein</fullName>
    </submittedName>
</protein>
<dbReference type="SUPFAM" id="SSF81321">
    <property type="entry name" value="Family A G protein-coupled receptor-like"/>
    <property type="match status" value="1"/>
</dbReference>
<dbReference type="GO" id="GO:0051285">
    <property type="term" value="C:cell cortex of cell tip"/>
    <property type="evidence" value="ECO:0007669"/>
    <property type="project" value="TreeGrafter"/>
</dbReference>
<accession>A0A8E2EJG9</accession>
<dbReference type="EMBL" id="KV744824">
    <property type="protein sequence ID" value="OCK85132.1"/>
    <property type="molecule type" value="Genomic_DNA"/>
</dbReference>
<feature type="chain" id="PRO_5034074418" evidence="2">
    <location>
        <begin position="20"/>
        <end position="298"/>
    </location>
</feature>
<dbReference type="GO" id="GO:0031505">
    <property type="term" value="P:fungal-type cell wall organization"/>
    <property type="evidence" value="ECO:0007669"/>
    <property type="project" value="TreeGrafter"/>
</dbReference>
<dbReference type="PANTHER" id="PTHR28019:SF7">
    <property type="entry name" value="SUR7 PROTEIN"/>
    <property type="match status" value="1"/>
</dbReference>
<keyword evidence="2" id="KW-0732">Signal</keyword>
<proteinExistence type="predicted"/>
<feature type="transmembrane region" description="Helical" evidence="1">
    <location>
        <begin position="174"/>
        <end position="202"/>
    </location>
</feature>
<feature type="transmembrane region" description="Helical" evidence="1">
    <location>
        <begin position="209"/>
        <end position="235"/>
    </location>
</feature>
<evidence type="ECO:0000256" key="1">
    <source>
        <dbReference type="SAM" id="Phobius"/>
    </source>
</evidence>
<keyword evidence="1" id="KW-0812">Transmembrane</keyword>
<dbReference type="GO" id="GO:0005886">
    <property type="term" value="C:plasma membrane"/>
    <property type="evidence" value="ECO:0007669"/>
    <property type="project" value="InterPro"/>
</dbReference>
<dbReference type="Pfam" id="PF06687">
    <property type="entry name" value="SUR7"/>
    <property type="match status" value="1"/>
</dbReference>
<keyword evidence="1" id="KW-1133">Transmembrane helix</keyword>
<dbReference type="Proteomes" id="UP000250266">
    <property type="component" value="Unassembled WGS sequence"/>
</dbReference>
<dbReference type="InterPro" id="IPR052413">
    <property type="entry name" value="SUR7_domain"/>
</dbReference>
<feature type="signal peptide" evidence="2">
    <location>
        <begin position="1"/>
        <end position="19"/>
    </location>
</feature>
<feature type="transmembrane region" description="Helical" evidence="1">
    <location>
        <begin position="255"/>
        <end position="278"/>
    </location>
</feature>
<gene>
    <name evidence="3" type="ORF">K432DRAFT_431812</name>
</gene>
<sequence length="298" mass="32560">MRLTALFPALCCSVALVLSFLCLFAGHKRNFMENYHMVTLNTSRIGENLLNSSNVSLFNNPFFNFLNNITNTINGDIDNAIGDLAHEFGVEDFYSAHLMDYCFGTYVPTALANATVSNKDIHKNVTGCSNQTAMFNFDPTAALQKSLDESGIPITLKDLNWPTQIEQGIHDVQILYHVAFVLYCISIGLSFIGLLTALLAVFANGRLAAVVNIVVTTLAFVILLLVSAIITAAIVRSSNVINDYGKPIGVDAHRGGKFLAITWAATAVMFIAIFAWCAECIIVHRRRRSSTYVGGKHG</sequence>
<evidence type="ECO:0000256" key="2">
    <source>
        <dbReference type="SAM" id="SignalP"/>
    </source>
</evidence>
<dbReference type="AlphaFoldDB" id="A0A8E2EJG9"/>
<keyword evidence="1" id="KW-0472">Membrane</keyword>
<dbReference type="OrthoDB" id="4159154at2759"/>
<evidence type="ECO:0000313" key="3">
    <source>
        <dbReference type="EMBL" id="OCK85132.1"/>
    </source>
</evidence>
<dbReference type="InterPro" id="IPR009571">
    <property type="entry name" value="SUR7/Rim9-like_fungi"/>
</dbReference>
<name>A0A8E2EJG9_9PEZI</name>
<evidence type="ECO:0000313" key="4">
    <source>
        <dbReference type="Proteomes" id="UP000250266"/>
    </source>
</evidence>
<keyword evidence="4" id="KW-1185">Reference proteome</keyword>